<comment type="subcellular location">
    <subcellularLocation>
        <location evidence="1">Nucleus</location>
    </subcellularLocation>
</comment>
<feature type="region of interest" description="Disordered" evidence="4">
    <location>
        <begin position="708"/>
        <end position="806"/>
    </location>
</feature>
<gene>
    <name evidence="6" type="ORF">GLAREA_10934</name>
</gene>
<dbReference type="RefSeq" id="XP_008077316.1">
    <property type="nucleotide sequence ID" value="XM_008079125.1"/>
</dbReference>
<feature type="compositionally biased region" description="Polar residues" evidence="4">
    <location>
        <begin position="585"/>
        <end position="602"/>
    </location>
</feature>
<dbReference type="GO" id="GO:0045944">
    <property type="term" value="P:positive regulation of transcription by RNA polymerase II"/>
    <property type="evidence" value="ECO:0007669"/>
    <property type="project" value="TreeGrafter"/>
</dbReference>
<feature type="region of interest" description="Disordered" evidence="4">
    <location>
        <begin position="637"/>
        <end position="677"/>
    </location>
</feature>
<dbReference type="EMBL" id="KE145354">
    <property type="protein sequence ID" value="EPE35237.1"/>
    <property type="molecule type" value="Genomic_DNA"/>
</dbReference>
<dbReference type="Pfam" id="PF00533">
    <property type="entry name" value="BRCT"/>
    <property type="match status" value="1"/>
</dbReference>
<organism evidence="6 7">
    <name type="scientific">Glarea lozoyensis (strain ATCC 20868 / MF5171)</name>
    <dbReference type="NCBI Taxonomy" id="1116229"/>
    <lineage>
        <taxon>Eukaryota</taxon>
        <taxon>Fungi</taxon>
        <taxon>Dikarya</taxon>
        <taxon>Ascomycota</taxon>
        <taxon>Pezizomycotina</taxon>
        <taxon>Leotiomycetes</taxon>
        <taxon>Helotiales</taxon>
        <taxon>Helotiaceae</taxon>
        <taxon>Glarea</taxon>
    </lineage>
</organism>
<protein>
    <submittedName>
        <fullName evidence="6">BRCT</fullName>
    </submittedName>
</protein>
<feature type="region of interest" description="Disordered" evidence="4">
    <location>
        <begin position="199"/>
        <end position="236"/>
    </location>
</feature>
<evidence type="ECO:0000313" key="6">
    <source>
        <dbReference type="EMBL" id="EPE35237.1"/>
    </source>
</evidence>
<feature type="compositionally biased region" description="Polar residues" evidence="4">
    <location>
        <begin position="252"/>
        <end position="274"/>
    </location>
</feature>
<evidence type="ECO:0000259" key="5">
    <source>
        <dbReference type="PROSITE" id="PS50172"/>
    </source>
</evidence>
<dbReference type="PROSITE" id="PS50172">
    <property type="entry name" value="BRCT"/>
    <property type="match status" value="1"/>
</dbReference>
<feature type="domain" description="BRCT" evidence="5">
    <location>
        <begin position="806"/>
        <end position="921"/>
    </location>
</feature>
<name>S3D9U9_GLAL2</name>
<dbReference type="KEGG" id="glz:GLAREA_10934"/>
<feature type="compositionally biased region" description="Basic and acidic residues" evidence="4">
    <location>
        <begin position="603"/>
        <end position="612"/>
    </location>
</feature>
<accession>S3D9U9</accession>
<dbReference type="GO" id="GO:0005634">
    <property type="term" value="C:nucleus"/>
    <property type="evidence" value="ECO:0007669"/>
    <property type="project" value="UniProtKB-SubCell"/>
</dbReference>
<dbReference type="GeneID" id="19469978"/>
<dbReference type="OrthoDB" id="129353at2759"/>
<dbReference type="CDD" id="cd17745">
    <property type="entry name" value="BRCT_p53bp1_rpt1"/>
    <property type="match status" value="1"/>
</dbReference>
<dbReference type="SMART" id="SM00292">
    <property type="entry name" value="BRCT"/>
    <property type="match status" value="1"/>
</dbReference>
<dbReference type="OMA" id="PCLAPQW"/>
<feature type="region of interest" description="Disordered" evidence="4">
    <location>
        <begin position="324"/>
        <end position="405"/>
    </location>
</feature>
<dbReference type="InterPro" id="IPR047252">
    <property type="entry name" value="TP53BP1-like"/>
</dbReference>
<feature type="compositionally biased region" description="Low complexity" evidence="4">
    <location>
        <begin position="708"/>
        <end position="726"/>
    </location>
</feature>
<dbReference type="Gene3D" id="3.40.50.10190">
    <property type="entry name" value="BRCT domain"/>
    <property type="match status" value="1"/>
</dbReference>
<feature type="region of interest" description="Disordered" evidence="4">
    <location>
        <begin position="252"/>
        <end position="276"/>
    </location>
</feature>
<dbReference type="PANTHER" id="PTHR15321">
    <property type="entry name" value="TUMOR SUPPRESSOR P53-BINDING PROTEIN 1"/>
    <property type="match status" value="1"/>
</dbReference>
<dbReference type="HOGENOM" id="CLU_002158_0_0_1"/>
<evidence type="ECO:0000256" key="2">
    <source>
        <dbReference type="ARBA" id="ARBA00022763"/>
    </source>
</evidence>
<dbReference type="PANTHER" id="PTHR15321:SF3">
    <property type="entry name" value="TP53-BINDING PROTEIN 1"/>
    <property type="match status" value="1"/>
</dbReference>
<keyword evidence="3" id="KW-0539">Nucleus</keyword>
<feature type="region of interest" description="Disordered" evidence="4">
    <location>
        <begin position="505"/>
        <end position="526"/>
    </location>
</feature>
<feature type="region of interest" description="Disordered" evidence="4">
    <location>
        <begin position="437"/>
        <end position="469"/>
    </location>
</feature>
<proteinExistence type="predicted"/>
<keyword evidence="7" id="KW-1185">Reference proteome</keyword>
<dbReference type="SUPFAM" id="SSF52113">
    <property type="entry name" value="BRCT domain"/>
    <property type="match status" value="1"/>
</dbReference>
<dbReference type="eggNOG" id="KOG3548">
    <property type="taxonomic scope" value="Eukaryota"/>
</dbReference>
<dbReference type="InterPro" id="IPR036420">
    <property type="entry name" value="BRCT_dom_sf"/>
</dbReference>
<dbReference type="GO" id="GO:0000077">
    <property type="term" value="P:DNA damage checkpoint signaling"/>
    <property type="evidence" value="ECO:0007669"/>
    <property type="project" value="TreeGrafter"/>
</dbReference>
<feature type="region of interest" description="Disordered" evidence="4">
    <location>
        <begin position="563"/>
        <end position="620"/>
    </location>
</feature>
<sequence>MHTTIKAAEQAAIDGEAGDEWDTQNCLLLQSEVLSSSPPREDSPGRGYHCPTSLNALHYAPTTTQLMTTSPIKTPIELLQDQENEDPKPSAIVVIQRNSEGQRRRFDLEGRELERPHVERLRQNMDDDLAPTQRSSMSLTQENSASVYAVYAESKVTQNHSRSKATIITDSTPCTYGEDDTGYIALDLGLVDPVNLPASQQSRVSDEQDSELSREDADTDPIEMEPQTPAPPVNPFANRGSVMRGIDMFGATQPSSNRFASPTSSRPSPNNLYNFDTPVPIARGTISSPLVRRDDTPVQCLPHIPSTAHSYTVSTFKETKIIPDARRYNSMKASQERRREDSSQDSDSSSDSDIEADVSSRKRTREREIQNRLSSVDFRQRSLPTSSDVVEVPSTSSKLERRLSREEEGYIAQCSGLNARDTQDTQFVTDSQNLIGKNIENQTSSDEDIPDTAVGNDLPNPSPPKDRSQLLPILPLQEVSGNSAVAGSGPVSTTPARKRITDCADAAANSSTVPETSPAREPRPLGDIGLSFSADSDDRDIELGNIPGFSQDMGFEEALNIQASPEPPQARRKRAGKANAHGLSTEVQSKFSETAVQETSSTKSDDLQHDSSCKPAATFPSILPPADLVQTIVQDAGPLTSPPRVEVESQAAVITQRDDEASSKPPLTESESDLGQTIPKISVEKINAHSNDPRTPIQRIGTPVSAIESTASSLLSPAPESSAPTPQSDELSSTRHRKPSIKAAKSTKPITYKSSNSTRTRSTKGIKKLVNEEPTRSSKRKALRGNREDSVDHLAMSPGSARTRDSSSKLFTGMAFAVSYEDPEEKATIVKSINEYGGNLLDGFEDLFESGPKPKQVIEPTLTVVKKHQQSLGFTVVIANEHSRKPKYMQALALGLPCLSGHWILSCVCKGAIMDWKPYLLSAGSSILLGNASLSRHLTSYPIATESSLVACVEERTKIFAGMSVLAVGSHGAIDEKLRTLSFLCWVAGPSRFCQIASFDEARKKLLDDEARGIKWDLVFCDATHKAVESAIFSNNGRKRKRPSSTVQAAPKKVRIIDKEDLLQSLIIGQLVEE</sequence>
<evidence type="ECO:0000313" key="7">
    <source>
        <dbReference type="Proteomes" id="UP000016922"/>
    </source>
</evidence>
<feature type="compositionally biased region" description="Low complexity" evidence="4">
    <location>
        <begin position="751"/>
        <end position="760"/>
    </location>
</feature>
<dbReference type="AlphaFoldDB" id="S3D9U9"/>
<keyword evidence="2" id="KW-0227">DNA damage</keyword>
<dbReference type="STRING" id="1116229.S3D9U9"/>
<dbReference type="GO" id="GO:0042393">
    <property type="term" value="F:histone binding"/>
    <property type="evidence" value="ECO:0007669"/>
    <property type="project" value="TreeGrafter"/>
</dbReference>
<evidence type="ECO:0000256" key="4">
    <source>
        <dbReference type="SAM" id="MobiDB-lite"/>
    </source>
</evidence>
<dbReference type="InterPro" id="IPR047249">
    <property type="entry name" value="BRCT_p53bp1-like_rpt1"/>
</dbReference>
<reference evidence="6 7" key="1">
    <citation type="journal article" date="2013" name="BMC Genomics">
        <title>Genomics-driven discovery of the pneumocandin biosynthetic gene cluster in the fungus Glarea lozoyensis.</title>
        <authorList>
            <person name="Chen L."/>
            <person name="Yue Q."/>
            <person name="Zhang X."/>
            <person name="Xiang M."/>
            <person name="Wang C."/>
            <person name="Li S."/>
            <person name="Che Y."/>
            <person name="Ortiz-Lopez F.J."/>
            <person name="Bills G.F."/>
            <person name="Liu X."/>
            <person name="An Z."/>
        </authorList>
    </citation>
    <scope>NUCLEOTIDE SEQUENCE [LARGE SCALE GENOMIC DNA]</scope>
    <source>
        <strain evidence="7">ATCC 20868 / MF5171</strain>
    </source>
</reference>
<dbReference type="Proteomes" id="UP000016922">
    <property type="component" value="Unassembled WGS sequence"/>
</dbReference>
<dbReference type="InterPro" id="IPR001357">
    <property type="entry name" value="BRCT_dom"/>
</dbReference>
<evidence type="ECO:0000256" key="1">
    <source>
        <dbReference type="ARBA" id="ARBA00004123"/>
    </source>
</evidence>
<evidence type="ECO:0000256" key="3">
    <source>
        <dbReference type="ARBA" id="ARBA00023242"/>
    </source>
</evidence>